<evidence type="ECO:0000256" key="3">
    <source>
        <dbReference type="ARBA" id="ARBA00022475"/>
    </source>
</evidence>
<evidence type="ECO:0000256" key="1">
    <source>
        <dbReference type="ARBA" id="ARBA00004651"/>
    </source>
</evidence>
<dbReference type="InterPro" id="IPR050833">
    <property type="entry name" value="Poly_Biosynth_Transport"/>
</dbReference>
<sequence length="412" mass="44403">MSRVATNTAWLMIAQIGGLVIPLIELPVLAHALGQQGYGQVLYALGIALTASVFVEFGFNFSAARSVVKAQGNQKQLAQLLTNVLLAKILLSLAVGIVVAILIFSGIGATTIPNYWFIWISLFILAFGFTPLWYYIGLEKLIFPALLDIGLRSIGLLATIVLVSTPAHAQRVLAIQATVGIINTLLPTLLIVRTTGFGRISFTGATTVLRESWELFLYKGAQSIMGSIASTLLGLLGGARAVGAFVPAEKLVKAASGFAGPVLNAAFPHLVRLQHNSARDAKKMVVLILIGLFIATTLFALVTLWLAPWIVNMVFGPGYEDAIELLRILVWVVPLRINNMALAILWFIPSGKERIASRAMMLNIAIICLLSLLLVPVYGGLGMTIAFLSAEIVMFTLFLLLFCRKATKASDK</sequence>
<dbReference type="PANTHER" id="PTHR30250:SF10">
    <property type="entry name" value="LIPOPOLYSACCHARIDE BIOSYNTHESIS PROTEIN WZXC"/>
    <property type="match status" value="1"/>
</dbReference>
<feature type="transmembrane region" description="Helical" evidence="7">
    <location>
        <begin position="173"/>
        <end position="192"/>
    </location>
</feature>
<dbReference type="Pfam" id="PF01943">
    <property type="entry name" value="Polysacc_synt"/>
    <property type="match status" value="1"/>
</dbReference>
<dbReference type="AlphaFoldDB" id="A8GC70"/>
<comment type="subcellular location">
    <subcellularLocation>
        <location evidence="1">Cell membrane</location>
        <topology evidence="1">Multi-pass membrane protein</topology>
    </subcellularLocation>
</comment>
<dbReference type="STRING" id="399741.Spro_1606"/>
<accession>A8GC70</accession>
<evidence type="ECO:0000256" key="5">
    <source>
        <dbReference type="ARBA" id="ARBA00022989"/>
    </source>
</evidence>
<keyword evidence="6 7" id="KW-0472">Membrane</keyword>
<dbReference type="InterPro" id="IPR002797">
    <property type="entry name" value="Polysacc_synth"/>
</dbReference>
<feature type="transmembrane region" description="Helical" evidence="7">
    <location>
        <begin position="149"/>
        <end position="167"/>
    </location>
</feature>
<organism evidence="8">
    <name type="scientific">Serratia proteamaculans (strain 568)</name>
    <dbReference type="NCBI Taxonomy" id="399741"/>
    <lineage>
        <taxon>Bacteria</taxon>
        <taxon>Pseudomonadati</taxon>
        <taxon>Pseudomonadota</taxon>
        <taxon>Gammaproteobacteria</taxon>
        <taxon>Enterobacterales</taxon>
        <taxon>Yersiniaceae</taxon>
        <taxon>Serratia</taxon>
    </lineage>
</organism>
<dbReference type="KEGG" id="spe:Spro_1606"/>
<evidence type="ECO:0000256" key="6">
    <source>
        <dbReference type="ARBA" id="ARBA00023136"/>
    </source>
</evidence>
<dbReference type="EMBL" id="CP000826">
    <property type="protein sequence ID" value="ABV40710.1"/>
    <property type="molecule type" value="Genomic_DNA"/>
</dbReference>
<evidence type="ECO:0000256" key="7">
    <source>
        <dbReference type="SAM" id="Phobius"/>
    </source>
</evidence>
<feature type="transmembrane region" description="Helical" evidence="7">
    <location>
        <begin position="116"/>
        <end position="137"/>
    </location>
</feature>
<dbReference type="eggNOG" id="COG2244">
    <property type="taxonomic scope" value="Bacteria"/>
</dbReference>
<protein>
    <submittedName>
        <fullName evidence="8">Polysaccharide biosynthesis protein</fullName>
    </submittedName>
</protein>
<keyword evidence="5 7" id="KW-1133">Transmembrane helix</keyword>
<dbReference type="HOGENOM" id="CLU_022017_0_2_6"/>
<feature type="transmembrane region" description="Helical" evidence="7">
    <location>
        <begin position="284"/>
        <end position="308"/>
    </location>
</feature>
<dbReference type="GO" id="GO:0005886">
    <property type="term" value="C:plasma membrane"/>
    <property type="evidence" value="ECO:0007669"/>
    <property type="project" value="UniProtKB-SubCell"/>
</dbReference>
<feature type="transmembrane region" description="Helical" evidence="7">
    <location>
        <begin position="80"/>
        <end position="104"/>
    </location>
</feature>
<feature type="transmembrane region" description="Helical" evidence="7">
    <location>
        <begin position="9"/>
        <end position="29"/>
    </location>
</feature>
<dbReference type="OrthoDB" id="103403at2"/>
<keyword evidence="4 7" id="KW-0812">Transmembrane</keyword>
<feature type="transmembrane region" description="Helical" evidence="7">
    <location>
        <begin position="360"/>
        <end position="379"/>
    </location>
</feature>
<evidence type="ECO:0000256" key="2">
    <source>
        <dbReference type="ARBA" id="ARBA00007430"/>
    </source>
</evidence>
<feature type="transmembrane region" description="Helical" evidence="7">
    <location>
        <begin position="328"/>
        <end position="348"/>
    </location>
</feature>
<evidence type="ECO:0000256" key="4">
    <source>
        <dbReference type="ARBA" id="ARBA00022692"/>
    </source>
</evidence>
<evidence type="ECO:0000313" key="8">
    <source>
        <dbReference type="EMBL" id="ABV40710.1"/>
    </source>
</evidence>
<dbReference type="PANTHER" id="PTHR30250">
    <property type="entry name" value="PST FAMILY PREDICTED COLANIC ACID TRANSPORTER"/>
    <property type="match status" value="1"/>
</dbReference>
<gene>
    <name evidence="8" type="ordered locus">Spro_1606</name>
</gene>
<feature type="transmembrane region" description="Helical" evidence="7">
    <location>
        <begin position="385"/>
        <end position="403"/>
    </location>
</feature>
<keyword evidence="3" id="KW-1003">Cell membrane</keyword>
<reference evidence="8" key="1">
    <citation type="submission" date="2007-09" db="EMBL/GenBank/DDBJ databases">
        <title>Complete sequence of chromosome of Serratia proteamaculans 568.</title>
        <authorList>
            <consortium name="US DOE Joint Genome Institute"/>
            <person name="Copeland A."/>
            <person name="Lucas S."/>
            <person name="Lapidus A."/>
            <person name="Barry K."/>
            <person name="Glavina del Rio T."/>
            <person name="Dalin E."/>
            <person name="Tice H."/>
            <person name="Pitluck S."/>
            <person name="Chain P."/>
            <person name="Malfatti S."/>
            <person name="Shin M."/>
            <person name="Vergez L."/>
            <person name="Schmutz J."/>
            <person name="Larimer F."/>
            <person name="Land M."/>
            <person name="Hauser L."/>
            <person name="Kyrpides N."/>
            <person name="Kim E."/>
            <person name="Taghavi S."/>
            <person name="Newman L."/>
            <person name="Vangronsveld J."/>
            <person name="van der Lelie D."/>
            <person name="Richardson P."/>
        </authorList>
    </citation>
    <scope>NUCLEOTIDE SEQUENCE [LARGE SCALE GENOMIC DNA]</scope>
    <source>
        <strain evidence="8">568</strain>
    </source>
</reference>
<feature type="transmembrane region" description="Helical" evidence="7">
    <location>
        <begin position="41"/>
        <end position="59"/>
    </location>
</feature>
<comment type="similarity">
    <text evidence="2">Belongs to the polysaccharide synthase family.</text>
</comment>
<name>A8GC70_SERP5</name>
<proteinExistence type="inferred from homology"/>